<comment type="caution">
    <text evidence="1">The sequence shown here is derived from an EMBL/GenBank/DDBJ whole genome shotgun (WGS) entry which is preliminary data.</text>
</comment>
<dbReference type="AlphaFoldDB" id="A0A9P3LHL0"/>
<accession>A0A9P3LHL0</accession>
<protein>
    <submittedName>
        <fullName evidence="1">Uncharacterized protein</fullName>
    </submittedName>
</protein>
<dbReference type="Proteomes" id="UP000703269">
    <property type="component" value="Unassembled WGS sequence"/>
</dbReference>
<gene>
    <name evidence="1" type="ORF">PsYK624_118370</name>
</gene>
<reference evidence="1 2" key="1">
    <citation type="submission" date="2021-08" db="EMBL/GenBank/DDBJ databases">
        <title>Draft Genome Sequence of Phanerochaete sordida strain YK-624.</title>
        <authorList>
            <person name="Mori T."/>
            <person name="Dohra H."/>
            <person name="Suzuki T."/>
            <person name="Kawagishi H."/>
            <person name="Hirai H."/>
        </authorList>
    </citation>
    <scope>NUCLEOTIDE SEQUENCE [LARGE SCALE GENOMIC DNA]</scope>
    <source>
        <strain evidence="1 2">YK-624</strain>
    </source>
</reference>
<keyword evidence="2" id="KW-1185">Reference proteome</keyword>
<name>A0A9P3LHL0_9APHY</name>
<sequence length="354" mass="39563">MLYRQPVLPPEIVHAIVSRVVVRHLDDVLVGPMSALNAPHVDGSDVETGGPVAALLVVSCQFRQATIMILANALDIAISRAGVWRLLEKPLEKIEPVRDFLAARVVHDGVPEHIIDFVLTAKIERSPVLSVYAHLHVFEETTANPFPPISVPNAEGEDHLTLTLEVVYDFYESRLREKYDECPSVFQDLFHARMEGVFARCTATLVYDNLMKLMEESWGKIYELSANILGDPLLISGDELEIHITSLTSSIRHLPEHEQLLRSTWTYSMSVDAAIGESRFEDWILLFSIIARWTSRCKSMPELLKAAQDAEDAFRARLARLRGEDVPRDSDHRAVLSQEVAGGSSEGTAMLEST</sequence>
<dbReference type="EMBL" id="BPQB01000051">
    <property type="protein sequence ID" value="GJE95651.1"/>
    <property type="molecule type" value="Genomic_DNA"/>
</dbReference>
<organism evidence="1 2">
    <name type="scientific">Phanerochaete sordida</name>
    <dbReference type="NCBI Taxonomy" id="48140"/>
    <lineage>
        <taxon>Eukaryota</taxon>
        <taxon>Fungi</taxon>
        <taxon>Dikarya</taxon>
        <taxon>Basidiomycota</taxon>
        <taxon>Agaricomycotina</taxon>
        <taxon>Agaricomycetes</taxon>
        <taxon>Polyporales</taxon>
        <taxon>Phanerochaetaceae</taxon>
        <taxon>Phanerochaete</taxon>
    </lineage>
</organism>
<evidence type="ECO:0000313" key="1">
    <source>
        <dbReference type="EMBL" id="GJE95651.1"/>
    </source>
</evidence>
<evidence type="ECO:0000313" key="2">
    <source>
        <dbReference type="Proteomes" id="UP000703269"/>
    </source>
</evidence>
<proteinExistence type="predicted"/>